<gene>
    <name evidence="1" type="ORF">H9Q08_17050</name>
</gene>
<accession>A0ABS9C9M3</accession>
<proteinExistence type="predicted"/>
<protein>
    <recommendedName>
        <fullName evidence="3">Replication-relaxation</fullName>
    </recommendedName>
</protein>
<reference evidence="1" key="1">
    <citation type="submission" date="2021-08" db="EMBL/GenBank/DDBJ databases">
        <title>Complete genome sequence of Chryseobacterium sp strain PS-8.</title>
        <authorList>
            <person name="Das S.K."/>
        </authorList>
    </citation>
    <scope>NUCLEOTIDE SEQUENCE</scope>
    <source>
        <strain evidence="1">PS-8</strain>
    </source>
</reference>
<evidence type="ECO:0000313" key="2">
    <source>
        <dbReference type="Proteomes" id="UP001430374"/>
    </source>
</evidence>
<comment type="caution">
    <text evidence="1">The sequence shown here is derived from an EMBL/GenBank/DDBJ whole genome shotgun (WGS) entry which is preliminary data.</text>
</comment>
<evidence type="ECO:0008006" key="3">
    <source>
        <dbReference type="Google" id="ProtNLM"/>
    </source>
</evidence>
<dbReference type="EMBL" id="JACSGT010000002">
    <property type="protein sequence ID" value="MCF2220995.1"/>
    <property type="molecule type" value="Genomic_DNA"/>
</dbReference>
<evidence type="ECO:0000313" key="1">
    <source>
        <dbReference type="EMBL" id="MCF2220995.1"/>
    </source>
</evidence>
<sequence>MNASKLSFYRLSPLQEKILTSLACYKFLTTGQLLELSCVSERTYLNKLLVNLKNRSQPLVGSITFGVHPKFGKLQSVHYITAHSVELLRELFGEEYPVRHPKGKHGLFQQDYFHRVHTIEVHIAMMRWAEQNGIEVGYFCTYFDKLSSGKDKGYKAESAIRLSDNEYLIADAICLLKTPAREELYAIEMYNGNDTHRVHGSLFQHLQALKKGQPSRQFELEYGSRVLCVFEFDAYKVQAMKRLAEDERFANAKKHFLFKSLEELKTQDFFEWRLFDGEKTGLF</sequence>
<dbReference type="Proteomes" id="UP001430374">
    <property type="component" value="Unassembled WGS sequence"/>
</dbReference>
<name>A0ABS9C9M3_9FLAO</name>
<dbReference type="RefSeq" id="WP_235132344.1">
    <property type="nucleotide sequence ID" value="NZ_JACSGT010000002.1"/>
</dbReference>
<organism evidence="1 2">
    <name type="scientific">Chryseobacterium indicum</name>
    <dbReference type="NCBI Taxonomy" id="2766954"/>
    <lineage>
        <taxon>Bacteria</taxon>
        <taxon>Pseudomonadati</taxon>
        <taxon>Bacteroidota</taxon>
        <taxon>Flavobacteriia</taxon>
        <taxon>Flavobacteriales</taxon>
        <taxon>Weeksellaceae</taxon>
        <taxon>Chryseobacterium group</taxon>
        <taxon>Chryseobacterium</taxon>
    </lineage>
</organism>
<keyword evidence="2" id="KW-1185">Reference proteome</keyword>